<name>A0A9J7N4Y9_BRAFL</name>
<dbReference type="GeneID" id="118427651"/>
<organism evidence="2 3">
    <name type="scientific">Branchiostoma floridae</name>
    <name type="common">Florida lancelet</name>
    <name type="synonym">Amphioxus</name>
    <dbReference type="NCBI Taxonomy" id="7739"/>
    <lineage>
        <taxon>Eukaryota</taxon>
        <taxon>Metazoa</taxon>
        <taxon>Chordata</taxon>
        <taxon>Cephalochordata</taxon>
        <taxon>Leptocardii</taxon>
        <taxon>Amphioxiformes</taxon>
        <taxon>Branchiostomatidae</taxon>
        <taxon>Branchiostoma</taxon>
    </lineage>
</organism>
<dbReference type="PANTHER" id="PTHR12837:SF0">
    <property type="entry name" value="POLY(ADP-RIBOSE) GLYCOHYDROLASE"/>
    <property type="match status" value="1"/>
</dbReference>
<dbReference type="AlphaFoldDB" id="A0A9J7N4Y9"/>
<dbReference type="OrthoDB" id="6154436at2759"/>
<dbReference type="InterPro" id="IPR007724">
    <property type="entry name" value="Poly_GlycHdrlase"/>
</dbReference>
<keyword evidence="2" id="KW-1185">Reference proteome</keyword>
<proteinExistence type="predicted"/>
<accession>A0A9J7N4Y9</accession>
<dbReference type="PANTHER" id="PTHR12837">
    <property type="entry name" value="POLY ADP-RIBOSE GLYCOHYDROLASE"/>
    <property type="match status" value="1"/>
</dbReference>
<dbReference type="GO" id="GO:0006282">
    <property type="term" value="P:regulation of DNA repair"/>
    <property type="evidence" value="ECO:0007669"/>
    <property type="project" value="InterPro"/>
</dbReference>
<dbReference type="KEGG" id="bfo:118427651"/>
<feature type="domain" description="PARG catalytic Macro" evidence="1">
    <location>
        <begin position="162"/>
        <end position="227"/>
    </location>
</feature>
<dbReference type="Pfam" id="PF05028">
    <property type="entry name" value="PARG_cat_C"/>
    <property type="match status" value="1"/>
</dbReference>
<reference evidence="2" key="1">
    <citation type="journal article" date="2020" name="Nat. Ecol. Evol.">
        <title>Deeply conserved synteny resolves early events in vertebrate evolution.</title>
        <authorList>
            <person name="Simakov O."/>
            <person name="Marletaz F."/>
            <person name="Yue J.X."/>
            <person name="O'Connell B."/>
            <person name="Jenkins J."/>
            <person name="Brandt A."/>
            <person name="Calef R."/>
            <person name="Tung C.H."/>
            <person name="Huang T.K."/>
            <person name="Schmutz J."/>
            <person name="Satoh N."/>
            <person name="Yu J.K."/>
            <person name="Putnam N.H."/>
            <person name="Green R.E."/>
            <person name="Rokhsar D.S."/>
        </authorList>
    </citation>
    <scope>NUCLEOTIDE SEQUENCE [LARGE SCALE GENOMIC DNA]</scope>
    <source>
        <strain evidence="2">S238N-H82</strain>
    </source>
</reference>
<dbReference type="GO" id="GO:0004649">
    <property type="term" value="F:poly(ADP-ribose) glycohydrolase activity"/>
    <property type="evidence" value="ECO:0007669"/>
    <property type="project" value="InterPro"/>
</dbReference>
<dbReference type="RefSeq" id="XP_035693437.1">
    <property type="nucleotide sequence ID" value="XM_035837544.1"/>
</dbReference>
<evidence type="ECO:0000259" key="1">
    <source>
        <dbReference type="Pfam" id="PF05028"/>
    </source>
</evidence>
<reference evidence="3" key="2">
    <citation type="submission" date="2025-08" db="UniProtKB">
        <authorList>
            <consortium name="RefSeq"/>
        </authorList>
    </citation>
    <scope>IDENTIFICATION</scope>
    <source>
        <strain evidence="3">S238N-H82</strain>
        <tissue evidence="3">Testes</tissue>
    </source>
</reference>
<dbReference type="Proteomes" id="UP000001554">
    <property type="component" value="Chromosome 12"/>
</dbReference>
<protein>
    <submittedName>
        <fullName evidence="3">Uncharacterized protein LOC118427651</fullName>
    </submittedName>
</protein>
<evidence type="ECO:0000313" key="3">
    <source>
        <dbReference type="RefSeq" id="XP_035693437.1"/>
    </source>
</evidence>
<evidence type="ECO:0000313" key="2">
    <source>
        <dbReference type="Proteomes" id="UP000001554"/>
    </source>
</evidence>
<dbReference type="InterPro" id="IPR046372">
    <property type="entry name" value="PARG_cat_C"/>
</dbReference>
<gene>
    <name evidence="3" type="primary">LOC118427651</name>
</gene>
<dbReference type="GO" id="GO:0005975">
    <property type="term" value="P:carbohydrate metabolic process"/>
    <property type="evidence" value="ECO:0007669"/>
    <property type="project" value="InterPro"/>
</dbReference>
<sequence length="283" mass="30771">MTSNNEAGDETSSISSDECSTWYPLEDITLTSDLHTEADSGMQNVSNLEMFADCMACAIVTTAYCAVGDPQKPENGHTLTSPEGGSFCAVGDIPSPCSVQSQGEELLQIGKEPYLSHVPPDSDHFSSQIIPSGDVDLLRTSQRSHSLPSMNSFCENVASDILNRAMDSVQRQAGTTAEGRRPIATGNWGCGAFGGDPQLKAMLQWMAASHADAPELLYYTFGNKDVEQLEEVCEQLRGRGWLVADLCQAVQEYAERTRPPVSKKTQDTAPALENLFSYLMERE</sequence>